<proteinExistence type="predicted"/>
<evidence type="ECO:0000313" key="1">
    <source>
        <dbReference type="EMBL" id="RKQ29336.1"/>
    </source>
</evidence>
<organism evidence="1 2">
    <name type="scientific">Oceanobacillus halophilus</name>
    <dbReference type="NCBI Taxonomy" id="930130"/>
    <lineage>
        <taxon>Bacteria</taxon>
        <taxon>Bacillati</taxon>
        <taxon>Bacillota</taxon>
        <taxon>Bacilli</taxon>
        <taxon>Bacillales</taxon>
        <taxon>Bacillaceae</taxon>
        <taxon>Oceanobacillus</taxon>
    </lineage>
</organism>
<sequence>MSNIKQVTEPEIKSVIRISETPSSHSSNASDKYLKNVIRESNSLLKKLSALPNINDYRKLMK</sequence>
<name>A0A494ZT97_9BACI</name>
<dbReference type="EMBL" id="RBZP01000024">
    <property type="protein sequence ID" value="RKQ29336.1"/>
    <property type="molecule type" value="Genomic_DNA"/>
</dbReference>
<protein>
    <submittedName>
        <fullName evidence="1">Uncharacterized protein</fullName>
    </submittedName>
</protein>
<gene>
    <name evidence="1" type="ORF">D8M06_17725</name>
</gene>
<dbReference type="AlphaFoldDB" id="A0A494ZT97"/>
<comment type="caution">
    <text evidence="1">The sequence shown here is derived from an EMBL/GenBank/DDBJ whole genome shotgun (WGS) entry which is preliminary data.</text>
</comment>
<dbReference type="RefSeq" id="WP_121205923.1">
    <property type="nucleotide sequence ID" value="NZ_RBZP01000024.1"/>
</dbReference>
<reference evidence="1 2" key="1">
    <citation type="journal article" date="2016" name="Int. J. Syst. Evol. Microbiol.">
        <title>Oceanobacillus halophilus sp. nov., a novel moderately halophilic bacterium from a hypersaline lake.</title>
        <authorList>
            <person name="Amoozegar M.A."/>
            <person name="Bagheri M."/>
            <person name="Makhdoumi A."/>
            <person name="Nikou M.M."/>
            <person name="Fazeli S.A.S."/>
            <person name="Schumann P."/>
            <person name="Sproer C."/>
            <person name="Sanchez-Porro C."/>
            <person name="Ventosa A."/>
        </authorList>
    </citation>
    <scope>NUCLEOTIDE SEQUENCE [LARGE SCALE GENOMIC DNA]</scope>
    <source>
        <strain evidence="1 2">DSM 23996</strain>
    </source>
</reference>
<accession>A0A494ZT97</accession>
<dbReference type="Proteomes" id="UP000269301">
    <property type="component" value="Unassembled WGS sequence"/>
</dbReference>
<keyword evidence="2" id="KW-1185">Reference proteome</keyword>
<evidence type="ECO:0000313" key="2">
    <source>
        <dbReference type="Proteomes" id="UP000269301"/>
    </source>
</evidence>